<dbReference type="Proteomes" id="UP000735302">
    <property type="component" value="Unassembled WGS sequence"/>
</dbReference>
<evidence type="ECO:0000256" key="8">
    <source>
        <dbReference type="RuleBase" id="RU000356"/>
    </source>
</evidence>
<evidence type="ECO:0000256" key="5">
    <source>
        <dbReference type="ARBA" id="ARBA00023004"/>
    </source>
</evidence>
<dbReference type="Pfam" id="PF00042">
    <property type="entry name" value="Globin"/>
    <property type="match status" value="1"/>
</dbReference>
<organism evidence="10 11">
    <name type="scientific">Plakobranchus ocellatus</name>
    <dbReference type="NCBI Taxonomy" id="259542"/>
    <lineage>
        <taxon>Eukaryota</taxon>
        <taxon>Metazoa</taxon>
        <taxon>Spiralia</taxon>
        <taxon>Lophotrochozoa</taxon>
        <taxon>Mollusca</taxon>
        <taxon>Gastropoda</taxon>
        <taxon>Heterobranchia</taxon>
        <taxon>Euthyneura</taxon>
        <taxon>Panpulmonata</taxon>
        <taxon>Sacoglossa</taxon>
        <taxon>Placobranchoidea</taxon>
        <taxon>Plakobranchidae</taxon>
        <taxon>Plakobranchus</taxon>
    </lineage>
</organism>
<dbReference type="CDD" id="cd01040">
    <property type="entry name" value="Mb-like"/>
    <property type="match status" value="1"/>
</dbReference>
<dbReference type="InterPro" id="IPR044399">
    <property type="entry name" value="Mb-like_M"/>
</dbReference>
<keyword evidence="6" id="KW-0514">Muscle protein</keyword>
<feature type="domain" description="Globin" evidence="9">
    <location>
        <begin position="1"/>
        <end position="120"/>
    </location>
</feature>
<comment type="similarity">
    <text evidence="8">Belongs to the globin family.</text>
</comment>
<proteinExistence type="inferred from homology"/>
<dbReference type="InterPro" id="IPR012292">
    <property type="entry name" value="Globin/Proto"/>
</dbReference>
<evidence type="ECO:0000313" key="11">
    <source>
        <dbReference type="Proteomes" id="UP000735302"/>
    </source>
</evidence>
<dbReference type="AlphaFoldDB" id="A0AAV4AUJ6"/>
<keyword evidence="8" id="KW-0561">Oxygen transport</keyword>
<evidence type="ECO:0000313" key="10">
    <source>
        <dbReference type="EMBL" id="GFO11796.1"/>
    </source>
</evidence>
<dbReference type="Gene3D" id="1.10.490.10">
    <property type="entry name" value="Globins"/>
    <property type="match status" value="1"/>
</dbReference>
<evidence type="ECO:0000256" key="4">
    <source>
        <dbReference type="ARBA" id="ARBA00022723"/>
    </source>
</evidence>
<keyword evidence="3 8" id="KW-0349">Heme</keyword>
<dbReference type="SUPFAM" id="SSF46458">
    <property type="entry name" value="Globin-like"/>
    <property type="match status" value="1"/>
</dbReference>
<dbReference type="GO" id="GO:0020037">
    <property type="term" value="F:heme binding"/>
    <property type="evidence" value="ECO:0007669"/>
    <property type="project" value="InterPro"/>
</dbReference>
<keyword evidence="4" id="KW-0479">Metal-binding</keyword>
<reference evidence="10 11" key="1">
    <citation type="journal article" date="2021" name="Elife">
        <title>Chloroplast acquisition without the gene transfer in kleptoplastic sea slugs, Plakobranchus ocellatus.</title>
        <authorList>
            <person name="Maeda T."/>
            <person name="Takahashi S."/>
            <person name="Yoshida T."/>
            <person name="Shimamura S."/>
            <person name="Takaki Y."/>
            <person name="Nagai Y."/>
            <person name="Toyoda A."/>
            <person name="Suzuki Y."/>
            <person name="Arimoto A."/>
            <person name="Ishii H."/>
            <person name="Satoh N."/>
            <person name="Nishiyama T."/>
            <person name="Hasebe M."/>
            <person name="Maruyama T."/>
            <person name="Minagawa J."/>
            <person name="Obokata J."/>
            <person name="Shigenobu S."/>
        </authorList>
    </citation>
    <scope>NUCLEOTIDE SEQUENCE [LARGE SCALE GENOMIC DNA]</scope>
</reference>
<dbReference type="InterPro" id="IPR009050">
    <property type="entry name" value="Globin-like_sf"/>
</dbReference>
<dbReference type="GO" id="GO:0005344">
    <property type="term" value="F:oxygen carrier activity"/>
    <property type="evidence" value="ECO:0007669"/>
    <property type="project" value="UniProtKB-KW"/>
</dbReference>
<name>A0AAV4AUJ6_9GAST</name>
<accession>A0AAV4AUJ6</accession>
<keyword evidence="11" id="KW-1185">Reference proteome</keyword>
<evidence type="ECO:0000256" key="1">
    <source>
        <dbReference type="ARBA" id="ARBA00013895"/>
    </source>
</evidence>
<evidence type="ECO:0000256" key="6">
    <source>
        <dbReference type="ARBA" id="ARBA00023179"/>
    </source>
</evidence>
<evidence type="ECO:0000256" key="3">
    <source>
        <dbReference type="ARBA" id="ARBA00022617"/>
    </source>
</evidence>
<evidence type="ECO:0000256" key="7">
    <source>
        <dbReference type="ARBA" id="ARBA00030087"/>
    </source>
</evidence>
<dbReference type="GO" id="GO:0019825">
    <property type="term" value="F:oxygen binding"/>
    <property type="evidence" value="ECO:0007669"/>
    <property type="project" value="InterPro"/>
</dbReference>
<evidence type="ECO:0000259" key="9">
    <source>
        <dbReference type="PROSITE" id="PS01033"/>
    </source>
</evidence>
<gene>
    <name evidence="10" type="ORF">PoB_003830100</name>
</gene>
<keyword evidence="5" id="KW-0408">Iron</keyword>
<dbReference type="GO" id="GO:0046872">
    <property type="term" value="F:metal ion binding"/>
    <property type="evidence" value="ECO:0007669"/>
    <property type="project" value="UniProtKB-KW"/>
</dbReference>
<dbReference type="InterPro" id="IPR000971">
    <property type="entry name" value="Globin"/>
</dbReference>
<comment type="caution">
    <text evidence="10">The sequence shown here is derived from an EMBL/GenBank/DDBJ whole genome shotgun (WGS) entry which is preliminary data.</text>
</comment>
<sequence length="302" mass="34155">MFDNIPNMRPRFSKFEAQQPRHSLVADEMFLAHTQSVIVALDQVVKLLDNPKKLKQTLSGLVRSHVQRVPPIGSTYFVPFASSFHIFAEAALGVPEDHPEVQAWVKFLHALADMVKAEEVAQGHEAAAAKADLNLQRSSFESQHSDFITLFTSFKSQHSNFIPLFTSFKSQHSDFIPLFTSFKSQHSDFIPLFTSLKSQHSDFIILSANFMSHYTDKSLMCTSFKPKIIGFQTLVFKFQISVFRITTAVFKLQASDIRAPVRTNPMSKHSCKQTQTCPRSDLEGLSSHLLIKLSIPLKIRLN</sequence>
<protein>
    <recommendedName>
        <fullName evidence="1">Globin</fullName>
    </recommendedName>
    <alternativeName>
        <fullName evidence="7">Myoglobin</fullName>
    </alternativeName>
</protein>
<dbReference type="EMBL" id="BLXT01004333">
    <property type="protein sequence ID" value="GFO11796.1"/>
    <property type="molecule type" value="Genomic_DNA"/>
</dbReference>
<dbReference type="PROSITE" id="PS01033">
    <property type="entry name" value="GLOBIN"/>
    <property type="match status" value="1"/>
</dbReference>
<keyword evidence="2 8" id="KW-0813">Transport</keyword>
<evidence type="ECO:0000256" key="2">
    <source>
        <dbReference type="ARBA" id="ARBA00022448"/>
    </source>
</evidence>